<protein>
    <submittedName>
        <fullName evidence="2">Uncharacterized protein</fullName>
    </submittedName>
</protein>
<proteinExistence type="predicted"/>
<feature type="region of interest" description="Disordered" evidence="1">
    <location>
        <begin position="1"/>
        <end position="21"/>
    </location>
</feature>
<organism evidence="2 3">
    <name type="scientific">Portunus trituberculatus</name>
    <name type="common">Swimming crab</name>
    <name type="synonym">Neptunus trituberculatus</name>
    <dbReference type="NCBI Taxonomy" id="210409"/>
    <lineage>
        <taxon>Eukaryota</taxon>
        <taxon>Metazoa</taxon>
        <taxon>Ecdysozoa</taxon>
        <taxon>Arthropoda</taxon>
        <taxon>Crustacea</taxon>
        <taxon>Multicrustacea</taxon>
        <taxon>Malacostraca</taxon>
        <taxon>Eumalacostraca</taxon>
        <taxon>Eucarida</taxon>
        <taxon>Decapoda</taxon>
        <taxon>Pleocyemata</taxon>
        <taxon>Brachyura</taxon>
        <taxon>Eubrachyura</taxon>
        <taxon>Portunoidea</taxon>
        <taxon>Portunidae</taxon>
        <taxon>Portuninae</taxon>
        <taxon>Portunus</taxon>
    </lineage>
</organism>
<dbReference type="EMBL" id="VSRR010091439">
    <property type="protein sequence ID" value="MPC92486.1"/>
    <property type="molecule type" value="Genomic_DNA"/>
</dbReference>
<evidence type="ECO:0000313" key="3">
    <source>
        <dbReference type="Proteomes" id="UP000324222"/>
    </source>
</evidence>
<evidence type="ECO:0000313" key="2">
    <source>
        <dbReference type="EMBL" id="MPC92486.1"/>
    </source>
</evidence>
<accession>A0A5B7JEE7</accession>
<keyword evidence="3" id="KW-1185">Reference proteome</keyword>
<dbReference type="Proteomes" id="UP000324222">
    <property type="component" value="Unassembled WGS sequence"/>
</dbReference>
<evidence type="ECO:0000256" key="1">
    <source>
        <dbReference type="SAM" id="MobiDB-lite"/>
    </source>
</evidence>
<gene>
    <name evidence="2" type="ORF">E2C01_087577</name>
</gene>
<sequence length="65" mass="7476">MEGDHIEQPEQQQQQLQQDRSPSTAILSTLLLNFESLTEQIEPLAIKHLILVYLYPPEFSAIRVS</sequence>
<name>A0A5B7JEE7_PORTR</name>
<comment type="caution">
    <text evidence="2">The sequence shown here is derived from an EMBL/GenBank/DDBJ whole genome shotgun (WGS) entry which is preliminary data.</text>
</comment>
<dbReference type="AlphaFoldDB" id="A0A5B7JEE7"/>
<reference evidence="2 3" key="1">
    <citation type="submission" date="2019-05" db="EMBL/GenBank/DDBJ databases">
        <title>Another draft genome of Portunus trituberculatus and its Hox gene families provides insights of decapod evolution.</title>
        <authorList>
            <person name="Jeong J.-H."/>
            <person name="Song I."/>
            <person name="Kim S."/>
            <person name="Choi T."/>
            <person name="Kim D."/>
            <person name="Ryu S."/>
            <person name="Kim W."/>
        </authorList>
    </citation>
    <scope>NUCLEOTIDE SEQUENCE [LARGE SCALE GENOMIC DNA]</scope>
    <source>
        <tissue evidence="2">Muscle</tissue>
    </source>
</reference>
<feature type="compositionally biased region" description="Low complexity" evidence="1">
    <location>
        <begin position="9"/>
        <end position="18"/>
    </location>
</feature>